<gene>
    <name evidence="2" type="ORF">THOM_1959</name>
</gene>
<evidence type="ECO:0000313" key="2">
    <source>
        <dbReference type="EMBL" id="ELQ75125.1"/>
    </source>
</evidence>
<dbReference type="InParanoid" id="L7JUY8"/>
<organism evidence="2 3">
    <name type="scientific">Trachipleistophora hominis</name>
    <name type="common">Microsporidian parasite</name>
    <dbReference type="NCBI Taxonomy" id="72359"/>
    <lineage>
        <taxon>Eukaryota</taxon>
        <taxon>Fungi</taxon>
        <taxon>Fungi incertae sedis</taxon>
        <taxon>Microsporidia</taxon>
        <taxon>Pleistophoridae</taxon>
        <taxon>Trachipleistophora</taxon>
    </lineage>
</organism>
<keyword evidence="1" id="KW-0175">Coiled coil</keyword>
<proteinExistence type="predicted"/>
<dbReference type="HOGENOM" id="CLU_2905762_0_0_1"/>
<accession>L7JUY8</accession>
<evidence type="ECO:0000313" key="3">
    <source>
        <dbReference type="Proteomes" id="UP000011185"/>
    </source>
</evidence>
<reference evidence="2 3" key="1">
    <citation type="journal article" date="2012" name="PLoS Pathog.">
        <title>The genome of the obligate intracellular parasite Trachipleistophora hominis: new insights into microsporidian genome dynamics and reductive evolution.</title>
        <authorList>
            <person name="Heinz E."/>
            <person name="Williams T.A."/>
            <person name="Nakjang S."/>
            <person name="Noel C.J."/>
            <person name="Swan D.C."/>
            <person name="Goldberg A.V."/>
            <person name="Harris S.R."/>
            <person name="Weinmaier T."/>
            <person name="Markert S."/>
            <person name="Becher D."/>
            <person name="Bernhardt J."/>
            <person name="Dagan T."/>
            <person name="Hacker C."/>
            <person name="Lucocq J.M."/>
            <person name="Schweder T."/>
            <person name="Rattei T."/>
            <person name="Hall N."/>
            <person name="Hirt R.P."/>
            <person name="Embley T.M."/>
        </authorList>
    </citation>
    <scope>NUCLEOTIDE SEQUENCE [LARGE SCALE GENOMIC DNA]</scope>
</reference>
<protein>
    <submittedName>
        <fullName evidence="2">Uncharacterized protein</fullName>
    </submittedName>
</protein>
<feature type="coiled-coil region" evidence="1">
    <location>
        <begin position="28"/>
        <end position="55"/>
    </location>
</feature>
<dbReference type="EMBL" id="JH993988">
    <property type="protein sequence ID" value="ELQ75125.1"/>
    <property type="molecule type" value="Genomic_DNA"/>
</dbReference>
<keyword evidence="3" id="KW-1185">Reference proteome</keyword>
<evidence type="ECO:0000256" key="1">
    <source>
        <dbReference type="SAM" id="Coils"/>
    </source>
</evidence>
<sequence length="62" mass="7336">MISMETIFEIESTEEQDDTFVIERSIDYGENEENRRLTKAEIDELKSEIERVSKIINKKPSK</sequence>
<dbReference type="VEuPathDB" id="MicrosporidiaDB:THOM_1959"/>
<dbReference type="Proteomes" id="UP000011185">
    <property type="component" value="Unassembled WGS sequence"/>
</dbReference>
<dbReference type="AlphaFoldDB" id="L7JUY8"/>
<name>L7JUY8_TRAHO</name>